<dbReference type="Gene3D" id="3.40.50.720">
    <property type="entry name" value="NAD(P)-binding Rossmann-like Domain"/>
    <property type="match status" value="1"/>
</dbReference>
<keyword evidence="2" id="KW-0560">Oxidoreductase</keyword>
<dbReference type="AlphaFoldDB" id="A0A1H1Z1H6"/>
<name>A0A1H1Z1H6_9ACTN</name>
<dbReference type="InterPro" id="IPR036291">
    <property type="entry name" value="NAD(P)-bd_dom_sf"/>
</dbReference>
<dbReference type="SUPFAM" id="SSF51735">
    <property type="entry name" value="NAD(P)-binding Rossmann-fold domains"/>
    <property type="match status" value="1"/>
</dbReference>
<dbReference type="PRINTS" id="PR00080">
    <property type="entry name" value="SDRFAMILY"/>
</dbReference>
<dbReference type="RefSeq" id="WP_092545264.1">
    <property type="nucleotide sequence ID" value="NZ_BOMJ01000001.1"/>
</dbReference>
<organism evidence="3 4">
    <name type="scientific">Actinoplanes derwentensis</name>
    <dbReference type="NCBI Taxonomy" id="113562"/>
    <lineage>
        <taxon>Bacteria</taxon>
        <taxon>Bacillati</taxon>
        <taxon>Actinomycetota</taxon>
        <taxon>Actinomycetes</taxon>
        <taxon>Micromonosporales</taxon>
        <taxon>Micromonosporaceae</taxon>
        <taxon>Actinoplanes</taxon>
    </lineage>
</organism>
<sequence length="255" mass="26430">MTQLDGKIALVTGGSRGIGREIATRLAADGALVAVHYGTNKAAAEETVTRIAQSGGQAFTVGAELGIPGDARALWAAFDAGLHRIGIEPGLDILVNNAGVTGSSDLAGTTEAEFDRIFAVNVKAPFFILQQGIERLRDNGRVINISSGVTRIASPALVTYSLTKGAINTLSHTLAKQLGERGITVNAVAPGIVDVDSNAGWLRDDPEQLAVWGSFSPVNRVGQPSDIAGAVAFLASDDSRWITGQYLDATGGAHL</sequence>
<dbReference type="Proteomes" id="UP000198688">
    <property type="component" value="Chromosome I"/>
</dbReference>
<dbReference type="GO" id="GO:0016491">
    <property type="term" value="F:oxidoreductase activity"/>
    <property type="evidence" value="ECO:0007669"/>
    <property type="project" value="UniProtKB-KW"/>
</dbReference>
<evidence type="ECO:0000313" key="4">
    <source>
        <dbReference type="Proteomes" id="UP000198688"/>
    </source>
</evidence>
<accession>A0A1H1Z1H6</accession>
<dbReference type="Pfam" id="PF13561">
    <property type="entry name" value="adh_short_C2"/>
    <property type="match status" value="1"/>
</dbReference>
<keyword evidence="4" id="KW-1185">Reference proteome</keyword>
<evidence type="ECO:0000256" key="2">
    <source>
        <dbReference type="ARBA" id="ARBA00023002"/>
    </source>
</evidence>
<dbReference type="OrthoDB" id="154414at2"/>
<dbReference type="PANTHER" id="PTHR43639:SF1">
    <property type="entry name" value="SHORT-CHAIN DEHYDROGENASE_REDUCTASE FAMILY PROTEIN"/>
    <property type="match status" value="1"/>
</dbReference>
<dbReference type="FunFam" id="3.40.50.720:FF:000084">
    <property type="entry name" value="Short-chain dehydrogenase reductase"/>
    <property type="match status" value="1"/>
</dbReference>
<evidence type="ECO:0000313" key="3">
    <source>
        <dbReference type="EMBL" id="SDT27036.1"/>
    </source>
</evidence>
<evidence type="ECO:0000256" key="1">
    <source>
        <dbReference type="ARBA" id="ARBA00006484"/>
    </source>
</evidence>
<proteinExistence type="inferred from homology"/>
<dbReference type="PANTHER" id="PTHR43639">
    <property type="entry name" value="OXIDOREDUCTASE, SHORT-CHAIN DEHYDROGENASE/REDUCTASE FAMILY (AFU_ORTHOLOGUE AFUA_5G02870)"/>
    <property type="match status" value="1"/>
</dbReference>
<protein>
    <submittedName>
        <fullName evidence="3">3-oxoacyl-[acyl-carrier protein] reductase</fullName>
    </submittedName>
</protein>
<dbReference type="InterPro" id="IPR002347">
    <property type="entry name" value="SDR_fam"/>
</dbReference>
<dbReference type="PRINTS" id="PR00081">
    <property type="entry name" value="GDHRDH"/>
</dbReference>
<dbReference type="STRING" id="113562.SAMN04489716_3073"/>
<reference evidence="3 4" key="1">
    <citation type="submission" date="2016-10" db="EMBL/GenBank/DDBJ databases">
        <authorList>
            <person name="de Groot N.N."/>
        </authorList>
    </citation>
    <scope>NUCLEOTIDE SEQUENCE [LARGE SCALE GENOMIC DNA]</scope>
    <source>
        <strain evidence="3 4">DSM 43941</strain>
    </source>
</reference>
<comment type="similarity">
    <text evidence="1">Belongs to the short-chain dehydrogenases/reductases (SDR) family.</text>
</comment>
<dbReference type="EMBL" id="LT629758">
    <property type="protein sequence ID" value="SDT27036.1"/>
    <property type="molecule type" value="Genomic_DNA"/>
</dbReference>
<gene>
    <name evidence="3" type="ORF">SAMN04489716_3073</name>
</gene>